<protein>
    <submittedName>
        <fullName evidence="2">Uncharacterized protein</fullName>
    </submittedName>
</protein>
<keyword evidence="3" id="KW-1185">Reference proteome</keyword>
<name>A0AAW1HTQ7_POPJA</name>
<proteinExistence type="predicted"/>
<dbReference type="EMBL" id="JASPKY010000948">
    <property type="protein sequence ID" value="KAK9679987.1"/>
    <property type="molecule type" value="Genomic_DNA"/>
</dbReference>
<gene>
    <name evidence="2" type="ORF">QE152_g39514</name>
</gene>
<dbReference type="AlphaFoldDB" id="A0AAW1HTQ7"/>
<evidence type="ECO:0000256" key="1">
    <source>
        <dbReference type="SAM" id="MobiDB-lite"/>
    </source>
</evidence>
<evidence type="ECO:0000313" key="2">
    <source>
        <dbReference type="EMBL" id="KAK9679987.1"/>
    </source>
</evidence>
<dbReference type="Proteomes" id="UP001458880">
    <property type="component" value="Unassembled WGS sequence"/>
</dbReference>
<comment type="caution">
    <text evidence="2">The sequence shown here is derived from an EMBL/GenBank/DDBJ whole genome shotgun (WGS) entry which is preliminary data.</text>
</comment>
<organism evidence="2 3">
    <name type="scientific">Popillia japonica</name>
    <name type="common">Japanese beetle</name>
    <dbReference type="NCBI Taxonomy" id="7064"/>
    <lineage>
        <taxon>Eukaryota</taxon>
        <taxon>Metazoa</taxon>
        <taxon>Ecdysozoa</taxon>
        <taxon>Arthropoda</taxon>
        <taxon>Hexapoda</taxon>
        <taxon>Insecta</taxon>
        <taxon>Pterygota</taxon>
        <taxon>Neoptera</taxon>
        <taxon>Endopterygota</taxon>
        <taxon>Coleoptera</taxon>
        <taxon>Polyphaga</taxon>
        <taxon>Scarabaeiformia</taxon>
        <taxon>Scarabaeidae</taxon>
        <taxon>Rutelinae</taxon>
        <taxon>Popillia</taxon>
    </lineage>
</organism>
<evidence type="ECO:0000313" key="3">
    <source>
        <dbReference type="Proteomes" id="UP001458880"/>
    </source>
</evidence>
<reference evidence="2 3" key="1">
    <citation type="journal article" date="2024" name="BMC Genomics">
        <title>De novo assembly and annotation of Popillia japonica's genome with initial clues to its potential as an invasive pest.</title>
        <authorList>
            <person name="Cucini C."/>
            <person name="Boschi S."/>
            <person name="Funari R."/>
            <person name="Cardaioli E."/>
            <person name="Iannotti N."/>
            <person name="Marturano G."/>
            <person name="Paoli F."/>
            <person name="Bruttini M."/>
            <person name="Carapelli A."/>
            <person name="Frati F."/>
            <person name="Nardi F."/>
        </authorList>
    </citation>
    <scope>NUCLEOTIDE SEQUENCE [LARGE SCALE GENOMIC DNA]</scope>
    <source>
        <strain evidence="2">DMR45628</strain>
    </source>
</reference>
<sequence length="97" mass="11162">MVQFGRLITQRKRSRYPVIALKRKIDGSVRSVNNTKKKKKKKSISSDSSNSDRELSDVADSNDVSIFPELDEMFEQDITQRVAEVGDMIPKKPRNFM</sequence>
<feature type="region of interest" description="Disordered" evidence="1">
    <location>
        <begin position="29"/>
        <end position="60"/>
    </location>
</feature>
<accession>A0AAW1HTQ7</accession>